<name>A0ABR1VVT7_9PEZI</name>
<reference evidence="1 2" key="1">
    <citation type="submission" date="2023-01" db="EMBL/GenBank/DDBJ databases">
        <title>Analysis of 21 Apiospora genomes using comparative genomics revels a genus with tremendous synthesis potential of carbohydrate active enzymes and secondary metabolites.</title>
        <authorList>
            <person name="Sorensen T."/>
        </authorList>
    </citation>
    <scope>NUCLEOTIDE SEQUENCE [LARGE SCALE GENOMIC DNA]</scope>
    <source>
        <strain evidence="1 2">CBS 114990</strain>
    </source>
</reference>
<gene>
    <name evidence="1" type="ORF">PG997_009099</name>
</gene>
<evidence type="ECO:0000313" key="1">
    <source>
        <dbReference type="EMBL" id="KAK8074436.1"/>
    </source>
</evidence>
<dbReference type="RefSeq" id="XP_066665376.1">
    <property type="nucleotide sequence ID" value="XM_066813414.1"/>
</dbReference>
<dbReference type="EMBL" id="JAQQWN010000007">
    <property type="protein sequence ID" value="KAK8074436.1"/>
    <property type="molecule type" value="Genomic_DNA"/>
</dbReference>
<protein>
    <submittedName>
        <fullName evidence="1">Uncharacterized protein</fullName>
    </submittedName>
</protein>
<accession>A0ABR1VVT7</accession>
<dbReference type="Proteomes" id="UP001433268">
    <property type="component" value="Unassembled WGS sequence"/>
</dbReference>
<sequence length="116" mass="13563">MSSLPAYTRHFSAVHATHKRKRGRLVGRRELREKLAAWSIYDWDVEEEKPVEDGEKPDMEMPNLFAWEEKFYPCPLTQHKDPCCLYWRNVRARQVRVSLQAQIAEELEMGGSACAV</sequence>
<organism evidence="1 2">
    <name type="scientific">Apiospora hydei</name>
    <dbReference type="NCBI Taxonomy" id="1337664"/>
    <lineage>
        <taxon>Eukaryota</taxon>
        <taxon>Fungi</taxon>
        <taxon>Dikarya</taxon>
        <taxon>Ascomycota</taxon>
        <taxon>Pezizomycotina</taxon>
        <taxon>Sordariomycetes</taxon>
        <taxon>Xylariomycetidae</taxon>
        <taxon>Amphisphaeriales</taxon>
        <taxon>Apiosporaceae</taxon>
        <taxon>Apiospora</taxon>
    </lineage>
</organism>
<proteinExistence type="predicted"/>
<dbReference type="GeneID" id="92046474"/>
<keyword evidence="2" id="KW-1185">Reference proteome</keyword>
<evidence type="ECO:0000313" key="2">
    <source>
        <dbReference type="Proteomes" id="UP001433268"/>
    </source>
</evidence>
<comment type="caution">
    <text evidence="1">The sequence shown here is derived from an EMBL/GenBank/DDBJ whole genome shotgun (WGS) entry which is preliminary data.</text>
</comment>